<organism evidence="1 2">
    <name type="scientific">Reinekea thalattae</name>
    <dbReference type="NCBI Taxonomy" id="2593301"/>
    <lineage>
        <taxon>Bacteria</taxon>
        <taxon>Pseudomonadati</taxon>
        <taxon>Pseudomonadota</taxon>
        <taxon>Gammaproteobacteria</taxon>
        <taxon>Oceanospirillales</taxon>
        <taxon>Saccharospirillaceae</taxon>
        <taxon>Reinekea</taxon>
    </lineage>
</organism>
<evidence type="ECO:0008006" key="3">
    <source>
        <dbReference type="Google" id="ProtNLM"/>
    </source>
</evidence>
<proteinExistence type="predicted"/>
<dbReference type="EMBL" id="VKAD01000001">
    <property type="protein sequence ID" value="TXR53073.1"/>
    <property type="molecule type" value="Genomic_DNA"/>
</dbReference>
<accession>A0A5C8Z6Z5</accession>
<dbReference type="CDD" id="cd16328">
    <property type="entry name" value="RseA_N"/>
    <property type="match status" value="1"/>
</dbReference>
<dbReference type="GO" id="GO:0016989">
    <property type="term" value="F:sigma factor antagonist activity"/>
    <property type="evidence" value="ECO:0007669"/>
    <property type="project" value="InterPro"/>
</dbReference>
<dbReference type="RefSeq" id="WP_147711983.1">
    <property type="nucleotide sequence ID" value="NZ_VKAD01000001.1"/>
</dbReference>
<dbReference type="AlphaFoldDB" id="A0A5C8Z6Z5"/>
<evidence type="ECO:0000313" key="1">
    <source>
        <dbReference type="EMBL" id="TXR53073.1"/>
    </source>
</evidence>
<comment type="caution">
    <text evidence="1">The sequence shown here is derived from an EMBL/GenBank/DDBJ whole genome shotgun (WGS) entry which is preliminary data.</text>
</comment>
<sequence length="167" mass="18434">MKANESFSAFLDGEASELDIQRMLNELDEHPEKLQQWHELSKTQAVAQGETLVDAALALSDVEQPNETVTETAKPWSQRLFQGAVAAAVASVVVAAFGVMQTQQTTELPLVQIDAPVDTNSTQLAEQTLEAQQRLELYLREHAEQASFTTGHVIVPSQMNWQETDAE</sequence>
<reference evidence="1 2" key="1">
    <citation type="submission" date="2019-07" db="EMBL/GenBank/DDBJ databases">
        <title>Reinekea sp. strain SSH23 genome sequencing and assembly.</title>
        <authorList>
            <person name="Kim I."/>
        </authorList>
    </citation>
    <scope>NUCLEOTIDE SEQUENCE [LARGE SCALE GENOMIC DNA]</scope>
    <source>
        <strain evidence="1 2">SSH23</strain>
    </source>
</reference>
<evidence type="ECO:0000313" key="2">
    <source>
        <dbReference type="Proteomes" id="UP000321764"/>
    </source>
</evidence>
<keyword evidence="2" id="KW-1185">Reference proteome</keyword>
<dbReference type="OrthoDB" id="5734981at2"/>
<protein>
    <recommendedName>
        <fullName evidence="3">Anti sigma-E protein RseA N-terminal domain-containing protein</fullName>
    </recommendedName>
</protein>
<dbReference type="InterPro" id="IPR005572">
    <property type="entry name" value="Anti-sigma_E_RseA_N"/>
</dbReference>
<name>A0A5C8Z6Z5_9GAMM</name>
<dbReference type="Proteomes" id="UP000321764">
    <property type="component" value="Unassembled WGS sequence"/>
</dbReference>
<dbReference type="Gene3D" id="1.10.10.880">
    <property type="entry name" value="Anti sigma-E protein RseA, N-terminal domain"/>
    <property type="match status" value="1"/>
</dbReference>
<dbReference type="InterPro" id="IPR036147">
    <property type="entry name" value="Anti-sigma_E_RseA_N_sf"/>
</dbReference>
<gene>
    <name evidence="1" type="ORF">FME95_00390</name>
</gene>